<accession>A0A8T4KV23</accession>
<dbReference type="InterPro" id="IPR056135">
    <property type="entry name" value="DUF7718"/>
</dbReference>
<reference evidence="2" key="2">
    <citation type="submission" date="2021-05" db="EMBL/GenBank/DDBJ databases">
        <title>Protein family content uncovers lineage relationships and bacterial pathway maintenance mechanisms in DPANN archaea.</title>
        <authorList>
            <person name="Castelle C.J."/>
            <person name="Meheust R."/>
            <person name="Jaffe A.L."/>
            <person name="Seitz K."/>
            <person name="Gong X."/>
            <person name="Baker B.J."/>
            <person name="Banfield J.F."/>
        </authorList>
    </citation>
    <scope>NUCLEOTIDE SEQUENCE</scope>
    <source>
        <strain evidence="2">RIFCSPLOWO2_01_FULL_43_13</strain>
    </source>
</reference>
<dbReference type="AlphaFoldDB" id="A0A8T4KV23"/>
<feature type="domain" description="DUF7718" evidence="1">
    <location>
        <begin position="18"/>
        <end position="108"/>
    </location>
</feature>
<evidence type="ECO:0000313" key="3">
    <source>
        <dbReference type="Proteomes" id="UP000680185"/>
    </source>
</evidence>
<evidence type="ECO:0000259" key="1">
    <source>
        <dbReference type="Pfam" id="PF24839"/>
    </source>
</evidence>
<reference evidence="2" key="1">
    <citation type="submission" date="2021-03" db="EMBL/GenBank/DDBJ databases">
        <authorList>
            <person name="Jaffe A."/>
        </authorList>
    </citation>
    <scope>NUCLEOTIDE SEQUENCE</scope>
    <source>
        <strain evidence="2">RIFCSPLOWO2_01_FULL_43_13</strain>
    </source>
</reference>
<evidence type="ECO:0000313" key="2">
    <source>
        <dbReference type="EMBL" id="MBS3057977.1"/>
    </source>
</evidence>
<protein>
    <recommendedName>
        <fullName evidence="1">DUF7718 domain-containing protein</fullName>
    </recommendedName>
</protein>
<name>A0A8T4KV23_9ARCH</name>
<dbReference type="Proteomes" id="UP000680185">
    <property type="component" value="Unassembled WGS sequence"/>
</dbReference>
<gene>
    <name evidence="2" type="ORF">J4478_01080</name>
</gene>
<comment type="caution">
    <text evidence="2">The sequence shown here is derived from an EMBL/GenBank/DDBJ whole genome shotgun (WGS) entry which is preliminary data.</text>
</comment>
<proteinExistence type="predicted"/>
<dbReference type="Pfam" id="PF24839">
    <property type="entry name" value="DUF7718"/>
    <property type="match status" value="1"/>
</dbReference>
<dbReference type="EMBL" id="JAGVWB010000006">
    <property type="protein sequence ID" value="MBS3057977.1"/>
    <property type="molecule type" value="Genomic_DNA"/>
</dbReference>
<sequence length="116" mass="13508">MLHDNGQEGVEKTFERVVAISENDRIVLKARRVKKKITSLAIIRITNIEGREHQIVRFDMSHGFLHKDLLFEPKGGKERIFGKIDGKLVERIINETASEFEAMKRKYSRKIMEGKK</sequence>
<organism evidence="2 3">
    <name type="scientific">Candidatus Iainarchaeum sp</name>
    <dbReference type="NCBI Taxonomy" id="3101447"/>
    <lineage>
        <taxon>Archaea</taxon>
        <taxon>Candidatus Iainarchaeota</taxon>
        <taxon>Candidatus Iainarchaeia</taxon>
        <taxon>Candidatus Iainarchaeales</taxon>
        <taxon>Candidatus Iainarchaeaceae</taxon>
        <taxon>Candidatus Iainarchaeum</taxon>
    </lineage>
</organism>